<evidence type="ECO:0000313" key="3">
    <source>
        <dbReference type="Proteomes" id="UP000236728"/>
    </source>
</evidence>
<dbReference type="Pfam" id="PF07969">
    <property type="entry name" value="Amidohydro_3"/>
    <property type="match status" value="1"/>
</dbReference>
<dbReference type="Gene3D" id="2.30.40.10">
    <property type="entry name" value="Urease, subunit C, domain 1"/>
    <property type="match status" value="1"/>
</dbReference>
<evidence type="ECO:0000259" key="1">
    <source>
        <dbReference type="Pfam" id="PF07969"/>
    </source>
</evidence>
<dbReference type="EMBL" id="FNVA01000008">
    <property type="protein sequence ID" value="SEG67304.1"/>
    <property type="molecule type" value="Genomic_DNA"/>
</dbReference>
<keyword evidence="3" id="KW-1185">Reference proteome</keyword>
<proteinExistence type="predicted"/>
<dbReference type="InterPro" id="IPR032466">
    <property type="entry name" value="Metal_Hydrolase"/>
</dbReference>
<dbReference type="Gene3D" id="3.20.20.140">
    <property type="entry name" value="Metal-dependent hydrolases"/>
    <property type="match status" value="1"/>
</dbReference>
<evidence type="ECO:0000313" key="2">
    <source>
        <dbReference type="EMBL" id="SEG67304.1"/>
    </source>
</evidence>
<dbReference type="GO" id="GO:0016811">
    <property type="term" value="F:hydrolase activity, acting on carbon-nitrogen (but not peptide) bonds, in linear amides"/>
    <property type="evidence" value="ECO:0007669"/>
    <property type="project" value="InterPro"/>
</dbReference>
<dbReference type="Proteomes" id="UP000236728">
    <property type="component" value="Unassembled WGS sequence"/>
</dbReference>
<protein>
    <submittedName>
        <fullName evidence="2">Dihydroorotase/N-acyl-D-amino-acid deacylase</fullName>
    </submittedName>
</protein>
<dbReference type="SUPFAM" id="SSF51338">
    <property type="entry name" value="Composite domain of metallo-dependent hydrolases"/>
    <property type="match status" value="1"/>
</dbReference>
<dbReference type="PANTHER" id="PTHR11647:SF1">
    <property type="entry name" value="COLLAPSIN RESPONSE MEDIATOR PROTEIN"/>
    <property type="match status" value="1"/>
</dbReference>
<name>A0A1H6C2V9_9BACT</name>
<dbReference type="PANTHER" id="PTHR11647">
    <property type="entry name" value="HYDRANTOINASE/DIHYDROPYRIMIDINASE FAMILY MEMBER"/>
    <property type="match status" value="1"/>
</dbReference>
<dbReference type="SUPFAM" id="SSF51556">
    <property type="entry name" value="Metallo-dependent hydrolases"/>
    <property type="match status" value="1"/>
</dbReference>
<dbReference type="InterPro" id="IPR023100">
    <property type="entry name" value="D-aminoacylase_insert_dom_sf"/>
</dbReference>
<accession>A0A1H6C2V9</accession>
<dbReference type="GO" id="GO:0005829">
    <property type="term" value="C:cytosol"/>
    <property type="evidence" value="ECO:0007669"/>
    <property type="project" value="TreeGrafter"/>
</dbReference>
<sequence>MKQDLVLRGGLIADGTGAAVFRGDLLVRDGRIAAVGSVGAAPGAVAIDCAGMVVSPGFIDVHSHSDLQVLDSRREKMLQGVTTEVVGNCGFSPYPSAGHAEELRSFANGIFCGGQAWGWRSAGEYLADANAYAHVARVYSLLGHGSLRIAVRGNRMDPVSEGEIAQMEELLREALMQGAVGFSTGLMYAPGSSAGEDELTRLCKVVAECGAIYTTHMRDYGFKLIEAIDEQIVLAERSGCRLQISHLQAVGKPNRELNERALERIEAARARGIDVAFDCYPYIAGSTVMTQLLPQWALAGGTEAMLARLGELGERERIAAEMRSTIANDWSELLVSAVASAGNAGCVGRTIEELAAARGRQAEDAIFDLLIEERGEVNILEYNQSEENLRRNVTHPLAIIISDGFYVKGRPHPRLHGTFPELLGRMCRDLGWLPLETAIHKITGYPAERFGMKEIGVLREGYLADVTIFDPKRIRSHASYDDPERAPEGIEYVLREGQTLLEPASQTR</sequence>
<dbReference type="CDD" id="cd01297">
    <property type="entry name" value="D-aminoacylase"/>
    <property type="match status" value="1"/>
</dbReference>
<reference evidence="2 3" key="1">
    <citation type="submission" date="2016-10" db="EMBL/GenBank/DDBJ databases">
        <authorList>
            <person name="de Groot N.N."/>
        </authorList>
    </citation>
    <scope>NUCLEOTIDE SEQUENCE [LARGE SCALE GENOMIC DNA]</scope>
    <source>
        <strain evidence="2 3">DSM 22489</strain>
    </source>
</reference>
<dbReference type="InterPro" id="IPR013108">
    <property type="entry name" value="Amidohydro_3"/>
</dbReference>
<dbReference type="OrthoDB" id="9775607at2"/>
<dbReference type="Gene3D" id="3.30.1490.130">
    <property type="entry name" value="D-aminoacylase. Domain 3"/>
    <property type="match status" value="1"/>
</dbReference>
<dbReference type="AlphaFoldDB" id="A0A1H6C2V9"/>
<feature type="domain" description="Amidohydrolase 3" evidence="1">
    <location>
        <begin position="46"/>
        <end position="499"/>
    </location>
</feature>
<dbReference type="InterPro" id="IPR011059">
    <property type="entry name" value="Metal-dep_hydrolase_composite"/>
</dbReference>
<dbReference type="RefSeq" id="WP_103935048.1">
    <property type="nucleotide sequence ID" value="NZ_FNVA01000008.1"/>
</dbReference>
<organism evidence="2 3">
    <name type="scientific">Bryocella elongata</name>
    <dbReference type="NCBI Taxonomy" id="863522"/>
    <lineage>
        <taxon>Bacteria</taxon>
        <taxon>Pseudomonadati</taxon>
        <taxon>Acidobacteriota</taxon>
        <taxon>Terriglobia</taxon>
        <taxon>Terriglobales</taxon>
        <taxon>Acidobacteriaceae</taxon>
        <taxon>Bryocella</taxon>
    </lineage>
</organism>
<gene>
    <name evidence="2" type="ORF">SAMN05421819_4212</name>
</gene>
<dbReference type="InterPro" id="IPR050378">
    <property type="entry name" value="Metallo-dep_Hydrolases_sf"/>
</dbReference>
<dbReference type="GO" id="GO:0016812">
    <property type="term" value="F:hydrolase activity, acting on carbon-nitrogen (but not peptide) bonds, in cyclic amides"/>
    <property type="evidence" value="ECO:0007669"/>
    <property type="project" value="TreeGrafter"/>
</dbReference>